<accession>A0ABX2E9N1</accession>
<dbReference type="EMBL" id="JABRWQ010000009">
    <property type="protein sequence ID" value="NRD24875.1"/>
    <property type="molecule type" value="Genomic_DNA"/>
</dbReference>
<reference evidence="1 2" key="1">
    <citation type="journal article" date="2015" name="Int. J. Syst. Evol. Microbiol.">
        <title>Winogradskyella litoriviva sp. nov., isolated from coastal seawater.</title>
        <authorList>
            <person name="Nedashkovskaya O.I."/>
            <person name="Kukhlevskiy A.D."/>
            <person name="Zhukova N.V."/>
            <person name="Kim S.J."/>
            <person name="Rhee S.K."/>
            <person name="Mikhailov V.V."/>
        </authorList>
    </citation>
    <scope>NUCLEOTIDE SEQUENCE [LARGE SCALE GENOMIC DNA]</scope>
    <source>
        <strain evidence="1 2">KMM6491</strain>
    </source>
</reference>
<keyword evidence="2" id="KW-1185">Reference proteome</keyword>
<sequence length="183" mass="21946">MSKKLLLLILIIPNIFYCQSEFKISEFKNVHSKVISILHEKNIFPSDVQSSEINITDLINSENKVDDIITKGIYSIYYHYHWDSYLMLKNKNEFILYTTPLEDTKSLFGGVLGLDKSKKESKEYLKEIYNHLYYLLENRNSKGFRVISTNRKEYEKNRKKILHSELKRLKKEYRYYLDLIRKG</sequence>
<dbReference type="Proteomes" id="UP000805085">
    <property type="component" value="Unassembled WGS sequence"/>
</dbReference>
<comment type="caution">
    <text evidence="1">The sequence shown here is derived from an EMBL/GenBank/DDBJ whole genome shotgun (WGS) entry which is preliminary data.</text>
</comment>
<evidence type="ECO:0000313" key="2">
    <source>
        <dbReference type="Proteomes" id="UP000805085"/>
    </source>
</evidence>
<gene>
    <name evidence="1" type="ORF">HNV10_16595</name>
</gene>
<organism evidence="1 2">
    <name type="scientific">Winogradskyella litoriviva</name>
    <dbReference type="NCBI Taxonomy" id="1220182"/>
    <lineage>
        <taxon>Bacteria</taxon>
        <taxon>Pseudomonadati</taxon>
        <taxon>Bacteroidota</taxon>
        <taxon>Flavobacteriia</taxon>
        <taxon>Flavobacteriales</taxon>
        <taxon>Flavobacteriaceae</taxon>
        <taxon>Winogradskyella</taxon>
    </lineage>
</organism>
<protein>
    <submittedName>
        <fullName evidence="1">Uncharacterized protein</fullName>
    </submittedName>
</protein>
<evidence type="ECO:0000313" key="1">
    <source>
        <dbReference type="EMBL" id="NRD24875.1"/>
    </source>
</evidence>
<name>A0ABX2E9N1_9FLAO</name>
<proteinExistence type="predicted"/>
<dbReference type="RefSeq" id="WP_173302513.1">
    <property type="nucleotide sequence ID" value="NZ_JABRWQ010000009.1"/>
</dbReference>